<evidence type="ECO:0000313" key="2">
    <source>
        <dbReference type="Proteomes" id="UP000295375"/>
    </source>
</evidence>
<dbReference type="OrthoDB" id="5767052at2"/>
<dbReference type="EMBL" id="SNYM01000012">
    <property type="protein sequence ID" value="TDQ46772.1"/>
    <property type="molecule type" value="Genomic_DNA"/>
</dbReference>
<reference evidence="1 2" key="1">
    <citation type="submission" date="2019-03" db="EMBL/GenBank/DDBJ databases">
        <title>Genomic Encyclopedia of Type Strains, Phase IV (KMG-IV): sequencing the most valuable type-strain genomes for metagenomic binning, comparative biology and taxonomic classification.</title>
        <authorList>
            <person name="Goeker M."/>
        </authorList>
    </citation>
    <scope>NUCLEOTIDE SEQUENCE [LARGE SCALE GENOMIC DNA]</scope>
    <source>
        <strain evidence="1 2">DSM 103792</strain>
    </source>
</reference>
<name>A0A4R6UJR6_9GAMM</name>
<dbReference type="Proteomes" id="UP000295375">
    <property type="component" value="Unassembled WGS sequence"/>
</dbReference>
<proteinExistence type="predicted"/>
<dbReference type="AlphaFoldDB" id="A0A4R6UJR6"/>
<dbReference type="RefSeq" id="WP_133591493.1">
    <property type="nucleotide sequence ID" value="NZ_CP037953.1"/>
</dbReference>
<organism evidence="1 2">
    <name type="scientific">Permianibacter aggregans</name>
    <dbReference type="NCBI Taxonomy" id="1510150"/>
    <lineage>
        <taxon>Bacteria</taxon>
        <taxon>Pseudomonadati</taxon>
        <taxon>Pseudomonadota</taxon>
        <taxon>Gammaproteobacteria</taxon>
        <taxon>Pseudomonadales</taxon>
        <taxon>Pseudomonadaceae</taxon>
        <taxon>Permianibacter</taxon>
    </lineage>
</organism>
<gene>
    <name evidence="1" type="ORF">EV696_11227</name>
</gene>
<sequence>MRPHVIESRQRWYRYIEQVLANPQDEAATRAAVTRMLTEPESLRTPEYQALWQQRGEQRKQMLGIIYRSASDEQRQHLLAELDEWIEDFNEMIARDI</sequence>
<evidence type="ECO:0000313" key="1">
    <source>
        <dbReference type="EMBL" id="TDQ46772.1"/>
    </source>
</evidence>
<comment type="caution">
    <text evidence="1">The sequence shown here is derived from an EMBL/GenBank/DDBJ whole genome shotgun (WGS) entry which is preliminary data.</text>
</comment>
<accession>A0A4R6UJR6</accession>
<keyword evidence="2" id="KW-1185">Reference proteome</keyword>
<protein>
    <submittedName>
        <fullName evidence="1">Uncharacterized protein</fullName>
    </submittedName>
</protein>